<evidence type="ECO:0000256" key="1">
    <source>
        <dbReference type="ARBA" id="ARBA00022833"/>
    </source>
</evidence>
<keyword evidence="2" id="KW-0805">Transcription regulation</keyword>
<dbReference type="GO" id="GO:0003677">
    <property type="term" value="F:DNA binding"/>
    <property type="evidence" value="ECO:0007669"/>
    <property type="project" value="UniProtKB-KW"/>
</dbReference>
<evidence type="ECO:0000256" key="5">
    <source>
        <dbReference type="ARBA" id="ARBA00023242"/>
    </source>
</evidence>
<evidence type="ECO:0000256" key="3">
    <source>
        <dbReference type="ARBA" id="ARBA00023125"/>
    </source>
</evidence>
<dbReference type="GeneID" id="83183796"/>
<dbReference type="Pfam" id="PF04082">
    <property type="entry name" value="Fungal_trans"/>
    <property type="match status" value="1"/>
</dbReference>
<dbReference type="InterPro" id="IPR052073">
    <property type="entry name" value="Amide_Lactam_Regulators"/>
</dbReference>
<dbReference type="RefSeq" id="XP_058303394.1">
    <property type="nucleotide sequence ID" value="XM_058456495.1"/>
</dbReference>
<reference evidence="7" key="2">
    <citation type="journal article" date="2023" name="IMA Fungus">
        <title>Comparative genomic study of the Penicillium genus elucidates a diverse pangenome and 15 lateral gene transfer events.</title>
        <authorList>
            <person name="Petersen C."/>
            <person name="Sorensen T."/>
            <person name="Nielsen M.R."/>
            <person name="Sondergaard T.E."/>
            <person name="Sorensen J.L."/>
            <person name="Fitzpatrick D.A."/>
            <person name="Frisvad J.C."/>
            <person name="Nielsen K.L."/>
        </authorList>
    </citation>
    <scope>NUCLEOTIDE SEQUENCE</scope>
    <source>
        <strain evidence="7">IBT 15544</strain>
    </source>
</reference>
<dbReference type="EMBL" id="JAPQKR010000016">
    <property type="protein sequence ID" value="KAJ5190454.1"/>
    <property type="molecule type" value="Genomic_DNA"/>
</dbReference>
<accession>A0A9W9J4L7</accession>
<reference evidence="7" key="1">
    <citation type="submission" date="2022-12" db="EMBL/GenBank/DDBJ databases">
        <authorList>
            <person name="Petersen C."/>
        </authorList>
    </citation>
    <scope>NUCLEOTIDE SEQUENCE</scope>
    <source>
        <strain evidence="7">IBT 15544</strain>
    </source>
</reference>
<keyword evidence="4" id="KW-0804">Transcription</keyword>
<proteinExistence type="predicted"/>
<dbReference type="GO" id="GO:0008270">
    <property type="term" value="F:zinc ion binding"/>
    <property type="evidence" value="ECO:0007669"/>
    <property type="project" value="InterPro"/>
</dbReference>
<keyword evidence="3" id="KW-0238">DNA-binding</keyword>
<keyword evidence="8" id="KW-1185">Reference proteome</keyword>
<dbReference type="PANTHER" id="PTHR47171">
    <property type="entry name" value="FARA-RELATED"/>
    <property type="match status" value="1"/>
</dbReference>
<keyword evidence="5" id="KW-0539">Nucleus</keyword>
<protein>
    <recommendedName>
        <fullName evidence="6">Xylanolytic transcriptional activator regulatory domain-containing protein</fullName>
    </recommendedName>
</protein>
<sequence length="495" mass="56405">MSPLAPLQGHAVPESVGTMRDHFSKELLRAVGATSLPPKAQIDAYADSYFQHLYHRAPIIDRADISTGQPSIIISQTMCVIGSLLRYPGIHSPLEESEAYYCRVKALLYINHEPDQRKVLKALCILAFRNITPPKVVSLDCSWQWIGMATRLAHQMGFHREETYSQLPNPGNARRIMWFLFTEDKLQTACFGRPSLFGDSEFNIRPLELEDFEFQDIQAELYIEYTKLNVILGRIADRHSRKGEISHEEATSILQSLQHWVHNLPTQLQLYAGANRRSFRRDIYEVHINYFVCLIVFFRLFGHCLPPPTASTASTASLVASSCIARLYEEIMYRDEINYLMPINNWFLMVGFAPQIQHNSTCHGKDRLCGEELPILTDVLRHMRLKWPPAGVLLDIIERLCNVEVGGGMSDSVDVQDVQDVQATEEAWSNHLSHDLLNDLFPFPNELSPRMGLIKGGGDEQSDQVLLDRMVEFGDDDLDWIFNEYQLAFLGDPPV</sequence>
<evidence type="ECO:0000313" key="8">
    <source>
        <dbReference type="Proteomes" id="UP001150904"/>
    </source>
</evidence>
<feature type="domain" description="Xylanolytic transcriptional activator regulatory" evidence="6">
    <location>
        <begin position="142"/>
        <end position="212"/>
    </location>
</feature>
<evidence type="ECO:0000313" key="7">
    <source>
        <dbReference type="EMBL" id="KAJ5190454.1"/>
    </source>
</evidence>
<keyword evidence="1" id="KW-0862">Zinc</keyword>
<evidence type="ECO:0000256" key="4">
    <source>
        <dbReference type="ARBA" id="ARBA00023163"/>
    </source>
</evidence>
<dbReference type="AlphaFoldDB" id="A0A9W9J4L7"/>
<evidence type="ECO:0000256" key="2">
    <source>
        <dbReference type="ARBA" id="ARBA00023015"/>
    </source>
</evidence>
<dbReference type="SMART" id="SM00906">
    <property type="entry name" value="Fungal_trans"/>
    <property type="match status" value="1"/>
</dbReference>
<comment type="caution">
    <text evidence="7">The sequence shown here is derived from an EMBL/GenBank/DDBJ whole genome shotgun (WGS) entry which is preliminary data.</text>
</comment>
<dbReference type="OrthoDB" id="39175at2759"/>
<dbReference type="CDD" id="cd12148">
    <property type="entry name" value="fungal_TF_MHR"/>
    <property type="match status" value="1"/>
</dbReference>
<dbReference type="PANTHER" id="PTHR47171:SF5">
    <property type="entry name" value="ZN(II)2CYS6 TRANSCRIPTION FACTOR (EUROFUNG)"/>
    <property type="match status" value="1"/>
</dbReference>
<dbReference type="GO" id="GO:0006351">
    <property type="term" value="P:DNA-templated transcription"/>
    <property type="evidence" value="ECO:0007669"/>
    <property type="project" value="InterPro"/>
</dbReference>
<dbReference type="Proteomes" id="UP001150904">
    <property type="component" value="Unassembled WGS sequence"/>
</dbReference>
<gene>
    <name evidence="7" type="ORF">N7498_009439</name>
</gene>
<name>A0A9W9J4L7_9EURO</name>
<dbReference type="InterPro" id="IPR007219">
    <property type="entry name" value="XnlR_reg_dom"/>
</dbReference>
<evidence type="ECO:0000259" key="6">
    <source>
        <dbReference type="SMART" id="SM00906"/>
    </source>
</evidence>
<organism evidence="7 8">
    <name type="scientific">Penicillium cinerascens</name>
    <dbReference type="NCBI Taxonomy" id="70096"/>
    <lineage>
        <taxon>Eukaryota</taxon>
        <taxon>Fungi</taxon>
        <taxon>Dikarya</taxon>
        <taxon>Ascomycota</taxon>
        <taxon>Pezizomycotina</taxon>
        <taxon>Eurotiomycetes</taxon>
        <taxon>Eurotiomycetidae</taxon>
        <taxon>Eurotiales</taxon>
        <taxon>Aspergillaceae</taxon>
        <taxon>Penicillium</taxon>
    </lineage>
</organism>